<comment type="caution">
    <text evidence="1">The sequence shown here is derived from an EMBL/GenBank/DDBJ whole genome shotgun (WGS) entry which is preliminary data.</text>
</comment>
<name>A0ABQ6QQ33_9BACT</name>
<sequence length="271" mass="29633">MAKCPKCTGKKNDTISADIKLCVTHYVEEYIKPRQQALPANQRFSRLGNKQNEAGQLLAQKLQGTGAPLQASTNQYDDFWYGPGFDKVAEANEFGTCVAFCAFGTELIMATNDDSTFNAGMRMEKLVKIASAVSGSQDLITAPTSFVFLSQAAPVQYQWGPNATLQPVVGWAPAFNCDTRNTVHAEMRILEYLHQANAGNARADVYIAISKPCCVKCESIMAAYNAWGLGVVTVARQGSLTGIFGQWKIPAALKNLTQTIPYWRTLKNANM</sequence>
<evidence type="ECO:0000313" key="1">
    <source>
        <dbReference type="EMBL" id="GMU05774.1"/>
    </source>
</evidence>
<evidence type="ECO:0008006" key="3">
    <source>
        <dbReference type="Google" id="ProtNLM"/>
    </source>
</evidence>
<reference evidence="1 2" key="1">
    <citation type="journal article" date="2024" name="Arch. Microbiol.">
        <title>Corallococcus caeni sp. nov., a novel myxobacterium isolated from activated sludge.</title>
        <authorList>
            <person name="Tomita S."/>
            <person name="Nakai R."/>
            <person name="Kuroda K."/>
            <person name="Kurashita H."/>
            <person name="Hatamoto M."/>
            <person name="Yamaguchi T."/>
            <person name="Narihiro T."/>
        </authorList>
    </citation>
    <scope>NUCLEOTIDE SEQUENCE [LARGE SCALE GENOMIC DNA]</scope>
    <source>
        <strain evidence="1 2">NO1</strain>
    </source>
</reference>
<evidence type="ECO:0000313" key="2">
    <source>
        <dbReference type="Proteomes" id="UP001342631"/>
    </source>
</evidence>
<dbReference type="EMBL" id="BTTX01000002">
    <property type="protein sequence ID" value="GMU05774.1"/>
    <property type="molecule type" value="Genomic_DNA"/>
</dbReference>
<dbReference type="Pfam" id="PF14441">
    <property type="entry name" value="OTT_1508_deam"/>
    <property type="match status" value="1"/>
</dbReference>
<dbReference type="InterPro" id="IPR027796">
    <property type="entry name" value="OTT_1508_deam-like"/>
</dbReference>
<dbReference type="RefSeq" id="WP_338276648.1">
    <property type="nucleotide sequence ID" value="NZ_BTTX01000002.1"/>
</dbReference>
<accession>A0ABQ6QQ33</accession>
<proteinExistence type="predicted"/>
<gene>
    <name evidence="1" type="ORF">ASNO1_20270</name>
</gene>
<organism evidence="1 2">
    <name type="scientific">Corallococcus caeni</name>
    <dbReference type="NCBI Taxonomy" id="3082388"/>
    <lineage>
        <taxon>Bacteria</taxon>
        <taxon>Pseudomonadati</taxon>
        <taxon>Myxococcota</taxon>
        <taxon>Myxococcia</taxon>
        <taxon>Myxococcales</taxon>
        <taxon>Cystobacterineae</taxon>
        <taxon>Myxococcaceae</taxon>
        <taxon>Corallococcus</taxon>
    </lineage>
</organism>
<dbReference type="Proteomes" id="UP001342631">
    <property type="component" value="Unassembled WGS sequence"/>
</dbReference>
<keyword evidence="2" id="KW-1185">Reference proteome</keyword>
<protein>
    <recommendedName>
        <fullName evidence="3">CMP/dCMP-type deaminase domain-containing protein</fullName>
    </recommendedName>
</protein>